<dbReference type="InterPro" id="IPR042536">
    <property type="entry name" value="TFIIIC_tauA_Sfc1"/>
</dbReference>
<dbReference type="GO" id="GO:0001002">
    <property type="term" value="F:RNA polymerase III type 1 promoter sequence-specific DNA binding"/>
    <property type="evidence" value="ECO:0007669"/>
    <property type="project" value="TreeGrafter"/>
</dbReference>
<protein>
    <recommendedName>
        <fullName evidence="2">Transcription factor IIIC subunit Tfc1/Sfc1 triple barrel domain-containing protein</fullName>
    </recommendedName>
</protein>
<name>A0AA38CY30_TAXCH</name>
<dbReference type="Proteomes" id="UP000824469">
    <property type="component" value="Unassembled WGS sequence"/>
</dbReference>
<dbReference type="GO" id="GO:0001003">
    <property type="term" value="F:RNA polymerase III type 2 promoter sequence-specific DNA binding"/>
    <property type="evidence" value="ECO:0007669"/>
    <property type="project" value="TreeGrafter"/>
</dbReference>
<keyword evidence="4" id="KW-1185">Reference proteome</keyword>
<dbReference type="InterPro" id="IPR040454">
    <property type="entry name" value="TF_IIIC_Tfc1/Sfc1"/>
</dbReference>
<feature type="region of interest" description="Disordered" evidence="1">
    <location>
        <begin position="80"/>
        <end position="143"/>
    </location>
</feature>
<proteinExistence type="predicted"/>
<dbReference type="PANTHER" id="PTHR13230">
    <property type="entry name" value="GENERAL TRANSCRIPTION FACTOR IIIC, POLYPEPTIDE 5"/>
    <property type="match status" value="1"/>
</dbReference>
<gene>
    <name evidence="3" type="ORF">KI387_009178</name>
</gene>
<evidence type="ECO:0000313" key="3">
    <source>
        <dbReference type="EMBL" id="KAH9304774.1"/>
    </source>
</evidence>
<dbReference type="GO" id="GO:0006384">
    <property type="term" value="P:transcription initiation at RNA polymerase III promoter"/>
    <property type="evidence" value="ECO:0007669"/>
    <property type="project" value="InterPro"/>
</dbReference>
<evidence type="ECO:0000259" key="2">
    <source>
        <dbReference type="Pfam" id="PF17682"/>
    </source>
</evidence>
<dbReference type="OMA" id="NICREDQ"/>
<organism evidence="3 4">
    <name type="scientific">Taxus chinensis</name>
    <name type="common">Chinese yew</name>
    <name type="synonym">Taxus wallichiana var. chinensis</name>
    <dbReference type="NCBI Taxonomy" id="29808"/>
    <lineage>
        <taxon>Eukaryota</taxon>
        <taxon>Viridiplantae</taxon>
        <taxon>Streptophyta</taxon>
        <taxon>Embryophyta</taxon>
        <taxon>Tracheophyta</taxon>
        <taxon>Spermatophyta</taxon>
        <taxon>Pinopsida</taxon>
        <taxon>Pinidae</taxon>
        <taxon>Conifers II</taxon>
        <taxon>Cupressales</taxon>
        <taxon>Taxaceae</taxon>
        <taxon>Taxus</taxon>
    </lineage>
</organism>
<dbReference type="AlphaFoldDB" id="A0AA38CY30"/>
<evidence type="ECO:0000256" key="1">
    <source>
        <dbReference type="SAM" id="MobiDB-lite"/>
    </source>
</evidence>
<dbReference type="PANTHER" id="PTHR13230:SF5">
    <property type="entry name" value="GENERAL TRANSCRIPTION FACTOR 3C POLYPEPTIDE 5"/>
    <property type="match status" value="1"/>
</dbReference>
<feature type="non-terminal residue" evidence="3">
    <location>
        <position position="1"/>
    </location>
</feature>
<dbReference type="EMBL" id="JAHRHJ020000008">
    <property type="protein sequence ID" value="KAH9304774.1"/>
    <property type="molecule type" value="Genomic_DNA"/>
</dbReference>
<dbReference type="Pfam" id="PF17682">
    <property type="entry name" value="Tau95_N"/>
    <property type="match status" value="1"/>
</dbReference>
<dbReference type="InterPro" id="IPR041499">
    <property type="entry name" value="Tfc1/Sfc1_N"/>
</dbReference>
<accession>A0AA38CY30</accession>
<feature type="domain" description="Transcription factor IIIC subunit Tfc1/Sfc1 triple barrel" evidence="2">
    <location>
        <begin position="29"/>
        <end position="165"/>
    </location>
</feature>
<sequence length="239" mass="27294">MIFSENDFAQFLMNCFVLDLFMVLSPHEKAIAMQARSSDTNYIELRFRPEDPYSHPAFGELHQSNCLLLRITRKITQDGQSSISQATFPSERHETSLQSIDGDLDMQIPGSENFVPGSMKRQDASDNEEMDGSQAHESTNEELNADIVARVDHTYSFDGMVDYQYVLAVHAKASRNKKKGHMDPGFEKGTLMDIEQDDLMMLVPPLFSLKDMPEQLVLRPSNIVKAKQNQEKIMQQQWE</sequence>
<reference evidence="3 4" key="1">
    <citation type="journal article" date="2021" name="Nat. Plants">
        <title>The Taxus genome provides insights into paclitaxel biosynthesis.</title>
        <authorList>
            <person name="Xiong X."/>
            <person name="Gou J."/>
            <person name="Liao Q."/>
            <person name="Li Y."/>
            <person name="Zhou Q."/>
            <person name="Bi G."/>
            <person name="Li C."/>
            <person name="Du R."/>
            <person name="Wang X."/>
            <person name="Sun T."/>
            <person name="Guo L."/>
            <person name="Liang H."/>
            <person name="Lu P."/>
            <person name="Wu Y."/>
            <person name="Zhang Z."/>
            <person name="Ro D.K."/>
            <person name="Shang Y."/>
            <person name="Huang S."/>
            <person name="Yan J."/>
        </authorList>
    </citation>
    <scope>NUCLEOTIDE SEQUENCE [LARGE SCALE GENOMIC DNA]</scope>
    <source>
        <strain evidence="3">Ta-2019</strain>
    </source>
</reference>
<evidence type="ECO:0000313" key="4">
    <source>
        <dbReference type="Proteomes" id="UP000824469"/>
    </source>
</evidence>
<dbReference type="GO" id="GO:0000127">
    <property type="term" value="C:transcription factor TFIIIC complex"/>
    <property type="evidence" value="ECO:0007669"/>
    <property type="project" value="InterPro"/>
</dbReference>
<comment type="caution">
    <text evidence="3">The sequence shown here is derived from an EMBL/GenBank/DDBJ whole genome shotgun (WGS) entry which is preliminary data.</text>
</comment>
<dbReference type="Gene3D" id="3.30.200.160">
    <property type="entry name" value="TFIIIC, subcomplex tauA, subunit Sfc1, barrel domain"/>
    <property type="match status" value="1"/>
</dbReference>